<keyword evidence="3 9" id="KW-1133">Transmembrane helix</keyword>
<dbReference type="Gene3D" id="1.20.1070.10">
    <property type="entry name" value="Rhodopsin 7-helix transmembrane proteins"/>
    <property type="match status" value="2"/>
</dbReference>
<gene>
    <name evidence="11" type="ORF">BV898_16488</name>
</gene>
<keyword evidence="12" id="KW-1185">Reference proteome</keyword>
<dbReference type="OrthoDB" id="9444602at2759"/>
<dbReference type="PANTHER" id="PTHR24243:SF208">
    <property type="entry name" value="PYROKININ-1 RECEPTOR"/>
    <property type="match status" value="1"/>
</dbReference>
<keyword evidence="4" id="KW-0297">G-protein coupled receptor</keyword>
<evidence type="ECO:0000259" key="10">
    <source>
        <dbReference type="PROSITE" id="PS50262"/>
    </source>
</evidence>
<evidence type="ECO:0000256" key="4">
    <source>
        <dbReference type="ARBA" id="ARBA00023040"/>
    </source>
</evidence>
<evidence type="ECO:0000313" key="12">
    <source>
        <dbReference type="Proteomes" id="UP000192578"/>
    </source>
</evidence>
<dbReference type="EMBL" id="MTYJ01000248">
    <property type="protein sequence ID" value="OWA52032.1"/>
    <property type="molecule type" value="Genomic_DNA"/>
</dbReference>
<feature type="transmembrane region" description="Helical" evidence="9">
    <location>
        <begin position="196"/>
        <end position="220"/>
    </location>
</feature>
<feature type="transmembrane region" description="Helical" evidence="9">
    <location>
        <begin position="36"/>
        <end position="59"/>
    </location>
</feature>
<keyword evidence="2 9" id="KW-0812">Transmembrane</keyword>
<evidence type="ECO:0000256" key="2">
    <source>
        <dbReference type="ARBA" id="ARBA00022692"/>
    </source>
</evidence>
<evidence type="ECO:0000256" key="3">
    <source>
        <dbReference type="ARBA" id="ARBA00022989"/>
    </source>
</evidence>
<dbReference type="Proteomes" id="UP000192578">
    <property type="component" value="Unassembled WGS sequence"/>
</dbReference>
<evidence type="ECO:0000256" key="7">
    <source>
        <dbReference type="ARBA" id="ARBA00023224"/>
    </source>
</evidence>
<proteinExistence type="predicted"/>
<evidence type="ECO:0000256" key="1">
    <source>
        <dbReference type="ARBA" id="ARBA00004141"/>
    </source>
</evidence>
<organism evidence="11 12">
    <name type="scientific">Hypsibius exemplaris</name>
    <name type="common">Freshwater tardigrade</name>
    <dbReference type="NCBI Taxonomy" id="2072580"/>
    <lineage>
        <taxon>Eukaryota</taxon>
        <taxon>Metazoa</taxon>
        <taxon>Ecdysozoa</taxon>
        <taxon>Tardigrada</taxon>
        <taxon>Eutardigrada</taxon>
        <taxon>Parachela</taxon>
        <taxon>Hypsibioidea</taxon>
        <taxon>Hypsibiidae</taxon>
        <taxon>Hypsibius</taxon>
    </lineage>
</organism>
<accession>A0A9X6NDC3</accession>
<dbReference type="AlphaFoldDB" id="A0A9X6NDC3"/>
<feature type="transmembrane region" description="Helical" evidence="9">
    <location>
        <begin position="153"/>
        <end position="175"/>
    </location>
</feature>
<dbReference type="PROSITE" id="PS50262">
    <property type="entry name" value="G_PROTEIN_RECEP_F1_2"/>
    <property type="match status" value="1"/>
</dbReference>
<dbReference type="GO" id="GO:0004930">
    <property type="term" value="F:G protein-coupled receptor activity"/>
    <property type="evidence" value="ECO:0007669"/>
    <property type="project" value="UniProtKB-KW"/>
</dbReference>
<evidence type="ECO:0000256" key="9">
    <source>
        <dbReference type="SAM" id="Phobius"/>
    </source>
</evidence>
<keyword evidence="7" id="KW-0807">Transducer</keyword>
<protein>
    <recommendedName>
        <fullName evidence="10">G-protein coupled receptors family 1 profile domain-containing protein</fullName>
    </recommendedName>
</protein>
<name>A0A9X6NDC3_HYPEX</name>
<feature type="region of interest" description="Disordered" evidence="8">
    <location>
        <begin position="285"/>
        <end position="321"/>
    </location>
</feature>
<dbReference type="InterPro" id="IPR017452">
    <property type="entry name" value="GPCR_Rhodpsn_7TM"/>
</dbReference>
<evidence type="ECO:0000256" key="6">
    <source>
        <dbReference type="ARBA" id="ARBA00023170"/>
    </source>
</evidence>
<dbReference type="CDD" id="cd00637">
    <property type="entry name" value="7tm_classA_rhodopsin-like"/>
    <property type="match status" value="1"/>
</dbReference>
<comment type="subcellular location">
    <subcellularLocation>
        <location evidence="1">Membrane</location>
        <topology evidence="1">Multi-pass membrane protein</topology>
    </subcellularLocation>
</comment>
<dbReference type="PANTHER" id="PTHR24243">
    <property type="entry name" value="G-PROTEIN COUPLED RECEPTOR"/>
    <property type="match status" value="1"/>
</dbReference>
<evidence type="ECO:0000256" key="8">
    <source>
        <dbReference type="SAM" id="MobiDB-lite"/>
    </source>
</evidence>
<dbReference type="GO" id="GO:0016020">
    <property type="term" value="C:membrane"/>
    <property type="evidence" value="ECO:0007669"/>
    <property type="project" value="UniProtKB-SubCell"/>
</dbReference>
<feature type="domain" description="G-protein coupled receptors family 1 profile" evidence="10">
    <location>
        <begin position="53"/>
        <end position="321"/>
    </location>
</feature>
<dbReference type="InterPro" id="IPR000276">
    <property type="entry name" value="GPCR_Rhodpsn"/>
</dbReference>
<keyword evidence="5 9" id="KW-0472">Membrane</keyword>
<sequence>MSTSFGFINETHKNATQMESISKWNPPPWILYNKGLLIWFVITVIVCVITGAGNIVLLVVTVKSSFLRIGAGLIIAHLALLECFASWINMPVNVINTFTIQFDMRPSRVGCAASQFLLVLTYTAANWTMVKLAVNRFIAFCFPHFYHHMASRMAVAFSIGSIWLIAVLLNAPFLFGSMNQFSLAPPCRDGKKRKNLARRAVNICVLFGCWFAYCLCYFTNTIINKFDFTIVQRNPVVQLWTKTAVILGYAIHPLFLFTMSQEYRRGMRELYTTVCSVIKQTSREVTATGRPQNTTANNNSRSGNERNHSSSTLTKRNETLF</sequence>
<feature type="transmembrane region" description="Helical" evidence="9">
    <location>
        <begin position="240"/>
        <end position="259"/>
    </location>
</feature>
<evidence type="ECO:0000256" key="5">
    <source>
        <dbReference type="ARBA" id="ARBA00023136"/>
    </source>
</evidence>
<keyword evidence="6" id="KW-0675">Receptor</keyword>
<dbReference type="Pfam" id="PF00001">
    <property type="entry name" value="7tm_1"/>
    <property type="match status" value="1"/>
</dbReference>
<feature type="compositionally biased region" description="Polar residues" evidence="8">
    <location>
        <begin position="285"/>
        <end position="302"/>
    </location>
</feature>
<reference evidence="12" key="1">
    <citation type="submission" date="2017-01" db="EMBL/GenBank/DDBJ databases">
        <title>Comparative genomics of anhydrobiosis in the tardigrade Hypsibius dujardini.</title>
        <authorList>
            <person name="Yoshida Y."/>
            <person name="Koutsovoulos G."/>
            <person name="Laetsch D."/>
            <person name="Stevens L."/>
            <person name="Kumar S."/>
            <person name="Horikawa D."/>
            <person name="Ishino K."/>
            <person name="Komine S."/>
            <person name="Tomita M."/>
            <person name="Blaxter M."/>
            <person name="Arakawa K."/>
        </authorList>
    </citation>
    <scope>NUCLEOTIDE SEQUENCE [LARGE SCALE GENOMIC DNA]</scope>
    <source>
        <strain evidence="12">Z151</strain>
    </source>
</reference>
<evidence type="ECO:0000313" key="11">
    <source>
        <dbReference type="EMBL" id="OWA52032.1"/>
    </source>
</evidence>
<dbReference type="SUPFAM" id="SSF81321">
    <property type="entry name" value="Family A G protein-coupled receptor-like"/>
    <property type="match status" value="1"/>
</dbReference>
<feature type="transmembrane region" description="Helical" evidence="9">
    <location>
        <begin position="66"/>
        <end position="88"/>
    </location>
</feature>
<comment type="caution">
    <text evidence="11">The sequence shown here is derived from an EMBL/GenBank/DDBJ whole genome shotgun (WGS) entry which is preliminary data.</text>
</comment>